<evidence type="ECO:0000313" key="11">
    <source>
        <dbReference type="EMBL" id="KAK6946928.1"/>
    </source>
</evidence>
<evidence type="ECO:0000256" key="3">
    <source>
        <dbReference type="ARBA" id="ARBA00023015"/>
    </source>
</evidence>
<dbReference type="GO" id="GO:0005634">
    <property type="term" value="C:nucleus"/>
    <property type="evidence" value="ECO:0007669"/>
    <property type="project" value="UniProtKB-SubCell"/>
</dbReference>
<name>A0AAN8W645_9MAGN</name>
<comment type="subcellular location">
    <subcellularLocation>
        <location evidence="1">Nucleus</location>
    </subcellularLocation>
</comment>
<dbReference type="AlphaFoldDB" id="A0AAN8W645"/>
<sequence>MSVEEVSPENVTRKVAGAAATASENSGGPLKKGPWTAAEDIILVEYVETHGEGNWNSVQKKTGLARCGKSCRLRWTNHLRPNLKKGSFSAEEERLILQLHSKLGNKWARMAAQLPGRTDNEIKNYWNTRMKRRIRQGLPLYPQPDEVPMRPNLIRFNQNVNNCDNMSSRDLLSPGSQAPLSSPQSPIPTYPSTLFGLQPTCLSSQISLPIHNRAPILSPSLHKYKRFRPNNMLTLPYFSLATSRTLLGHTAPPQLSPVSPTQLDSPNFECHRSAIPLTRFVHGVTVSPMASISVQHGLPSSPSSQSFSELDDVIGGTSLSNNGPLDTLLQEPQVMNSGCGGYGGEHSREGRPFVSDQQKHIQDDLCPTGLSLNNEDMGQPNAVLDDLSSIFNAVNSAIPVHDLYKDGDIPGGQSPSSADDPLGIDVQQLLSSFPIVTTTNPEWTGP</sequence>
<feature type="domain" description="HTH myb-type" evidence="10">
    <location>
        <begin position="30"/>
        <end position="79"/>
    </location>
</feature>
<evidence type="ECO:0000256" key="5">
    <source>
        <dbReference type="ARBA" id="ARBA00023159"/>
    </source>
</evidence>
<dbReference type="PANTHER" id="PTHR47995:SF18">
    <property type="entry name" value="TRANSCRIPTION FACTOR MYB65"/>
    <property type="match status" value="1"/>
</dbReference>
<evidence type="ECO:0000313" key="12">
    <source>
        <dbReference type="Proteomes" id="UP001370490"/>
    </source>
</evidence>
<reference evidence="11 12" key="1">
    <citation type="submission" date="2023-12" db="EMBL/GenBank/DDBJ databases">
        <title>A high-quality genome assembly for Dillenia turbinata (Dilleniales).</title>
        <authorList>
            <person name="Chanderbali A."/>
        </authorList>
    </citation>
    <scope>NUCLEOTIDE SEQUENCE [LARGE SCALE GENOMIC DNA]</scope>
    <source>
        <strain evidence="11">LSX21</strain>
        <tissue evidence="11">Leaf</tissue>
    </source>
</reference>
<dbReference type="PROSITE" id="PS50090">
    <property type="entry name" value="MYB_LIKE"/>
    <property type="match status" value="2"/>
</dbReference>
<dbReference type="GO" id="GO:0045893">
    <property type="term" value="P:positive regulation of DNA-templated transcription"/>
    <property type="evidence" value="ECO:0007669"/>
    <property type="project" value="UniProtKB-ARBA"/>
</dbReference>
<dbReference type="SMART" id="SM00717">
    <property type="entry name" value="SANT"/>
    <property type="match status" value="2"/>
</dbReference>
<evidence type="ECO:0000256" key="7">
    <source>
        <dbReference type="ARBA" id="ARBA00023242"/>
    </source>
</evidence>
<keyword evidence="4" id="KW-0238">DNA-binding</keyword>
<dbReference type="Gene3D" id="1.10.10.60">
    <property type="entry name" value="Homeodomain-like"/>
    <property type="match status" value="2"/>
</dbReference>
<proteinExistence type="predicted"/>
<dbReference type="GO" id="GO:0040008">
    <property type="term" value="P:regulation of growth"/>
    <property type="evidence" value="ECO:0007669"/>
    <property type="project" value="UniProtKB-ARBA"/>
</dbReference>
<dbReference type="SUPFAM" id="SSF46689">
    <property type="entry name" value="Homeodomain-like"/>
    <property type="match status" value="1"/>
</dbReference>
<feature type="domain" description="HTH myb-type" evidence="10">
    <location>
        <begin position="80"/>
        <end position="134"/>
    </location>
</feature>
<keyword evidence="12" id="KW-1185">Reference proteome</keyword>
<dbReference type="GO" id="GO:0003677">
    <property type="term" value="F:DNA binding"/>
    <property type="evidence" value="ECO:0007669"/>
    <property type="project" value="UniProtKB-KW"/>
</dbReference>
<dbReference type="PANTHER" id="PTHR47995">
    <property type="entry name" value="TRANSCRIPTION FACTOR MYB33-RELATED"/>
    <property type="match status" value="1"/>
</dbReference>
<accession>A0AAN8W645</accession>
<dbReference type="InterPro" id="IPR017930">
    <property type="entry name" value="Myb_dom"/>
</dbReference>
<keyword evidence="2" id="KW-0677">Repeat</keyword>
<evidence type="ECO:0000256" key="8">
    <source>
        <dbReference type="SAM" id="MobiDB-lite"/>
    </source>
</evidence>
<protein>
    <submittedName>
        <fullName evidence="11">Uncharacterized protein</fullName>
    </submittedName>
</protein>
<evidence type="ECO:0000259" key="10">
    <source>
        <dbReference type="PROSITE" id="PS51294"/>
    </source>
</evidence>
<dbReference type="FunFam" id="1.10.10.60:FF:000119">
    <property type="entry name" value="Transcription factor GAMYB"/>
    <property type="match status" value="1"/>
</dbReference>
<feature type="domain" description="Myb-like" evidence="9">
    <location>
        <begin position="80"/>
        <end position="130"/>
    </location>
</feature>
<gene>
    <name evidence="11" type="ORF">RJ641_000401</name>
</gene>
<dbReference type="GO" id="GO:0048235">
    <property type="term" value="P:pollen sperm cell differentiation"/>
    <property type="evidence" value="ECO:0007669"/>
    <property type="project" value="UniProtKB-ARBA"/>
</dbReference>
<evidence type="ECO:0000259" key="9">
    <source>
        <dbReference type="PROSITE" id="PS50090"/>
    </source>
</evidence>
<dbReference type="CDD" id="cd00167">
    <property type="entry name" value="SANT"/>
    <property type="match status" value="2"/>
</dbReference>
<evidence type="ECO:0000256" key="6">
    <source>
        <dbReference type="ARBA" id="ARBA00023163"/>
    </source>
</evidence>
<keyword evidence="7" id="KW-0539">Nucleus</keyword>
<feature type="compositionally biased region" description="Polar residues" evidence="8">
    <location>
        <begin position="165"/>
        <end position="184"/>
    </location>
</feature>
<dbReference type="PROSITE" id="PS51294">
    <property type="entry name" value="HTH_MYB"/>
    <property type="match status" value="2"/>
</dbReference>
<keyword evidence="5" id="KW-0010">Activator</keyword>
<feature type="domain" description="Myb-like" evidence="9">
    <location>
        <begin position="27"/>
        <end position="79"/>
    </location>
</feature>
<evidence type="ECO:0000256" key="4">
    <source>
        <dbReference type="ARBA" id="ARBA00023125"/>
    </source>
</evidence>
<organism evidence="11 12">
    <name type="scientific">Dillenia turbinata</name>
    <dbReference type="NCBI Taxonomy" id="194707"/>
    <lineage>
        <taxon>Eukaryota</taxon>
        <taxon>Viridiplantae</taxon>
        <taxon>Streptophyta</taxon>
        <taxon>Embryophyta</taxon>
        <taxon>Tracheophyta</taxon>
        <taxon>Spermatophyta</taxon>
        <taxon>Magnoliopsida</taxon>
        <taxon>eudicotyledons</taxon>
        <taxon>Gunneridae</taxon>
        <taxon>Pentapetalae</taxon>
        <taxon>Dilleniales</taxon>
        <taxon>Dilleniaceae</taxon>
        <taxon>Dillenia</taxon>
    </lineage>
</organism>
<feature type="region of interest" description="Disordered" evidence="8">
    <location>
        <begin position="165"/>
        <end position="185"/>
    </location>
</feature>
<dbReference type="Pfam" id="PF00249">
    <property type="entry name" value="Myb_DNA-binding"/>
    <property type="match status" value="2"/>
</dbReference>
<dbReference type="InterPro" id="IPR009057">
    <property type="entry name" value="Homeodomain-like_sf"/>
</dbReference>
<feature type="region of interest" description="Disordered" evidence="8">
    <location>
        <begin position="1"/>
        <end position="32"/>
    </location>
</feature>
<dbReference type="FunFam" id="1.10.10.60:FF:000001">
    <property type="entry name" value="MYB-related transcription factor"/>
    <property type="match status" value="1"/>
</dbReference>
<feature type="non-terminal residue" evidence="11">
    <location>
        <position position="446"/>
    </location>
</feature>
<dbReference type="Proteomes" id="UP001370490">
    <property type="component" value="Unassembled WGS sequence"/>
</dbReference>
<evidence type="ECO:0000256" key="2">
    <source>
        <dbReference type="ARBA" id="ARBA00022737"/>
    </source>
</evidence>
<evidence type="ECO:0000256" key="1">
    <source>
        <dbReference type="ARBA" id="ARBA00004123"/>
    </source>
</evidence>
<dbReference type="EMBL" id="JBAMMX010000001">
    <property type="protein sequence ID" value="KAK6946928.1"/>
    <property type="molecule type" value="Genomic_DNA"/>
</dbReference>
<keyword evidence="3" id="KW-0805">Transcription regulation</keyword>
<keyword evidence="6" id="KW-0804">Transcription</keyword>
<dbReference type="InterPro" id="IPR001005">
    <property type="entry name" value="SANT/Myb"/>
</dbReference>
<comment type="caution">
    <text evidence="11">The sequence shown here is derived from an EMBL/GenBank/DDBJ whole genome shotgun (WGS) entry which is preliminary data.</text>
</comment>